<keyword evidence="4" id="KW-1185">Reference proteome</keyword>
<dbReference type="GO" id="GO:0006536">
    <property type="term" value="P:glutamate metabolic process"/>
    <property type="evidence" value="ECO:0007669"/>
    <property type="project" value="TreeGrafter"/>
</dbReference>
<dbReference type="Pfam" id="PF00696">
    <property type="entry name" value="AA_kinase"/>
    <property type="match status" value="1"/>
</dbReference>
<name>A0A7I8VXD8_9ANNE</name>
<dbReference type="InterPro" id="IPR036393">
    <property type="entry name" value="AceGlu_kinase-like_sf"/>
</dbReference>
<sequence>MSHKSLHRSLKYLLNFQSFNNGNYMLPLKNARNASTMHFIKNELLNITGRNQQRDDLRMFLKEIGTDPKEARFWMKQFTAAVDPFKPFAIVQIDNHVFTNRESVKKLGSYLSFLQRNGMKVMIVHGSNGFPHAKPTNLQTYRREITNNTMLLVSILESFGAEARPIFGGHNVLQADRINCNNFYGRVTEINRDVIKWALQSGHIPVIEAIGETADGQLLNIDLWETVVKLSTIFVPQKVINVNKVGGIFDENGRIIPNINFPNDLESSFSKSWCTPELKDKISNISELLQLLPNECSVVITSPTNILTELFTHNGAGTMLRSSDKVLKLDSLKAIDDGKLTTLLNKSFKKNLKKSYLTSIEERPHTIYLSTSYSAAAIITIDKEVPIPYLCKFAISETKQGEGVSDLLWKMIKQDHSKLFWRSRWDNRINPWYFKRCEGSWSNGKWTVFWYGINNHQESSALIEHALSLPDCFNVETLHSSV</sequence>
<dbReference type="InterPro" id="IPR006855">
    <property type="entry name" value="Vertebrate-like_GNAT_dom"/>
</dbReference>
<proteinExistence type="predicted"/>
<dbReference type="PROSITE" id="PS51731">
    <property type="entry name" value="GNAT_NAGS"/>
    <property type="match status" value="1"/>
</dbReference>
<dbReference type="PIRSF" id="PIRSF036441">
    <property type="entry name" value="NAGK_DUF619"/>
    <property type="match status" value="1"/>
</dbReference>
<evidence type="ECO:0000259" key="2">
    <source>
        <dbReference type="PROSITE" id="PS51731"/>
    </source>
</evidence>
<dbReference type="CDD" id="cd04265">
    <property type="entry name" value="DUF619-NAGS-U"/>
    <property type="match status" value="1"/>
</dbReference>
<dbReference type="Gene3D" id="3.40.630.30">
    <property type="match status" value="1"/>
</dbReference>
<keyword evidence="1" id="KW-0808">Transferase</keyword>
<evidence type="ECO:0000313" key="4">
    <source>
        <dbReference type="Proteomes" id="UP000549394"/>
    </source>
</evidence>
<dbReference type="AlphaFoldDB" id="A0A7I8VXD8"/>
<gene>
    <name evidence="3" type="ORF">DGYR_LOCUS8916</name>
</gene>
<dbReference type="PANTHER" id="PTHR23342:SF0">
    <property type="entry name" value="N-ACETYLGLUTAMATE SYNTHASE, MITOCHONDRIAL"/>
    <property type="match status" value="1"/>
</dbReference>
<reference evidence="3 4" key="1">
    <citation type="submission" date="2020-08" db="EMBL/GenBank/DDBJ databases">
        <authorList>
            <person name="Hejnol A."/>
        </authorList>
    </citation>
    <scope>NUCLEOTIDE SEQUENCE [LARGE SCALE GENOMIC DNA]</scope>
</reference>
<dbReference type="PANTHER" id="PTHR23342">
    <property type="entry name" value="N-ACETYLGLUTAMATE SYNTHASE"/>
    <property type="match status" value="1"/>
</dbReference>
<dbReference type="GO" id="GO:0005759">
    <property type="term" value="C:mitochondrial matrix"/>
    <property type="evidence" value="ECO:0007669"/>
    <property type="project" value="TreeGrafter"/>
</dbReference>
<dbReference type="GO" id="GO:0006526">
    <property type="term" value="P:L-arginine biosynthetic process"/>
    <property type="evidence" value="ECO:0007669"/>
    <property type="project" value="InterPro"/>
</dbReference>
<comment type="caution">
    <text evidence="3">The sequence shown here is derived from an EMBL/GenBank/DDBJ whole genome shotgun (WGS) entry which is preliminary data.</text>
</comment>
<dbReference type="Proteomes" id="UP000549394">
    <property type="component" value="Unassembled WGS sequence"/>
</dbReference>
<evidence type="ECO:0000256" key="1">
    <source>
        <dbReference type="ARBA" id="ARBA00022679"/>
    </source>
</evidence>
<protein>
    <submittedName>
        <fullName evidence="3">DgyrCDS9455</fullName>
    </submittedName>
</protein>
<evidence type="ECO:0000313" key="3">
    <source>
        <dbReference type="EMBL" id="CAD5120902.1"/>
    </source>
</evidence>
<dbReference type="EMBL" id="CAJFCJ010000013">
    <property type="protein sequence ID" value="CAD5120902.1"/>
    <property type="molecule type" value="Genomic_DNA"/>
</dbReference>
<organism evidence="3 4">
    <name type="scientific">Dimorphilus gyrociliatus</name>
    <dbReference type="NCBI Taxonomy" id="2664684"/>
    <lineage>
        <taxon>Eukaryota</taxon>
        <taxon>Metazoa</taxon>
        <taxon>Spiralia</taxon>
        <taxon>Lophotrochozoa</taxon>
        <taxon>Annelida</taxon>
        <taxon>Polychaeta</taxon>
        <taxon>Polychaeta incertae sedis</taxon>
        <taxon>Dinophilidae</taxon>
        <taxon>Dimorphilus</taxon>
    </lineage>
</organism>
<dbReference type="Gene3D" id="3.40.1160.10">
    <property type="entry name" value="Acetylglutamate kinase-like"/>
    <property type="match status" value="1"/>
</dbReference>
<feature type="domain" description="N-acetyltransferase" evidence="2">
    <location>
        <begin position="324"/>
        <end position="474"/>
    </location>
</feature>
<accession>A0A7I8VXD8</accession>
<dbReference type="SUPFAM" id="SSF53633">
    <property type="entry name" value="Carbamate kinase-like"/>
    <property type="match status" value="1"/>
</dbReference>
<dbReference type="InterPro" id="IPR001048">
    <property type="entry name" value="Asp/Glu/Uridylate_kinase"/>
</dbReference>
<dbReference type="InterPro" id="IPR011242">
    <property type="entry name" value="ArgB_GNAT"/>
</dbReference>
<dbReference type="Pfam" id="PF04768">
    <property type="entry name" value="NAT"/>
    <property type="match status" value="1"/>
</dbReference>
<dbReference type="GO" id="GO:0003991">
    <property type="term" value="F:acetylglutamate kinase activity"/>
    <property type="evidence" value="ECO:0007669"/>
    <property type="project" value="InterPro"/>
</dbReference>
<dbReference type="GO" id="GO:0004042">
    <property type="term" value="F:L-glutamate N-acetyltransferase activity"/>
    <property type="evidence" value="ECO:0007669"/>
    <property type="project" value="TreeGrafter"/>
</dbReference>